<dbReference type="PANTHER" id="PTHR43706:SF47">
    <property type="entry name" value="EXTERNAL NADH-UBIQUINONE OXIDOREDUCTASE 1, MITOCHONDRIAL-RELATED"/>
    <property type="match status" value="1"/>
</dbReference>
<dbReference type="InterPro" id="IPR036188">
    <property type="entry name" value="FAD/NAD-bd_sf"/>
</dbReference>
<dbReference type="InterPro" id="IPR023753">
    <property type="entry name" value="FAD/NAD-binding_dom"/>
</dbReference>
<accession>A0A6A4I1E6</accession>
<keyword evidence="7" id="KW-0520">NAD</keyword>
<evidence type="ECO:0000256" key="1">
    <source>
        <dbReference type="ARBA" id="ARBA00005272"/>
    </source>
</evidence>
<dbReference type="AlphaFoldDB" id="A0A6A4I1E6"/>
<dbReference type="GO" id="GO:0005739">
    <property type="term" value="C:mitochondrion"/>
    <property type="evidence" value="ECO:0007669"/>
    <property type="project" value="UniProtKB-ARBA"/>
</dbReference>
<dbReference type="InterPro" id="IPR045024">
    <property type="entry name" value="NDH-2"/>
</dbReference>
<keyword evidence="10" id="KW-1133">Transmembrane helix</keyword>
<evidence type="ECO:0000256" key="9">
    <source>
        <dbReference type="ARBA" id="ARBA00049010"/>
    </source>
</evidence>
<evidence type="ECO:0000256" key="3">
    <source>
        <dbReference type="ARBA" id="ARBA00022630"/>
    </source>
</evidence>
<evidence type="ECO:0000256" key="8">
    <source>
        <dbReference type="ARBA" id="ARBA00047599"/>
    </source>
</evidence>
<comment type="catalytic activity">
    <reaction evidence="8">
        <text>a quinone + NADH + H(+) = a quinol + NAD(+)</text>
        <dbReference type="Rhea" id="RHEA:46160"/>
        <dbReference type="ChEBI" id="CHEBI:15378"/>
        <dbReference type="ChEBI" id="CHEBI:24646"/>
        <dbReference type="ChEBI" id="CHEBI:57540"/>
        <dbReference type="ChEBI" id="CHEBI:57945"/>
        <dbReference type="ChEBI" id="CHEBI:132124"/>
        <dbReference type="EC" id="1.6.5.9"/>
    </reaction>
</comment>
<evidence type="ECO:0000259" key="11">
    <source>
        <dbReference type="Pfam" id="PF07992"/>
    </source>
</evidence>
<reference evidence="13" key="1">
    <citation type="journal article" date="2019" name="Environ. Microbiol.">
        <title>Fungal ecological strategies reflected in gene transcription - a case study of two litter decomposers.</title>
        <authorList>
            <person name="Barbi F."/>
            <person name="Kohler A."/>
            <person name="Barry K."/>
            <person name="Baskaran P."/>
            <person name="Daum C."/>
            <person name="Fauchery L."/>
            <person name="Ihrmark K."/>
            <person name="Kuo A."/>
            <person name="LaButti K."/>
            <person name="Lipzen A."/>
            <person name="Morin E."/>
            <person name="Grigoriev I.V."/>
            <person name="Henrissat B."/>
            <person name="Lindahl B."/>
            <person name="Martin F."/>
        </authorList>
    </citation>
    <scope>NUCLEOTIDE SEQUENCE</scope>
    <source>
        <strain evidence="13">JB14</strain>
    </source>
</reference>
<keyword evidence="14" id="KW-1185">Reference proteome</keyword>
<dbReference type="Proteomes" id="UP000799118">
    <property type="component" value="Unassembled WGS sequence"/>
</dbReference>
<dbReference type="EMBL" id="ML769433">
    <property type="protein sequence ID" value="KAE9402615.1"/>
    <property type="molecule type" value="Genomic_DNA"/>
</dbReference>
<feature type="transmembrane region" description="Helical" evidence="10">
    <location>
        <begin position="65"/>
        <end position="87"/>
    </location>
</feature>
<name>A0A6A4I1E6_9AGAR</name>
<evidence type="ECO:0000259" key="12">
    <source>
        <dbReference type="Pfam" id="PF22366"/>
    </source>
</evidence>
<dbReference type="Gene3D" id="3.50.50.100">
    <property type="match status" value="1"/>
</dbReference>
<feature type="domain" description="FAD/NAD(P)-binding" evidence="11">
    <location>
        <begin position="106"/>
        <end position="437"/>
    </location>
</feature>
<evidence type="ECO:0000256" key="5">
    <source>
        <dbReference type="ARBA" id="ARBA00022946"/>
    </source>
</evidence>
<feature type="domain" description="External alternative NADH-ubiquinone oxidoreductase-like C-terminal" evidence="12">
    <location>
        <begin position="477"/>
        <end position="533"/>
    </location>
</feature>
<evidence type="ECO:0000256" key="2">
    <source>
        <dbReference type="ARBA" id="ARBA00012637"/>
    </source>
</evidence>
<evidence type="ECO:0000256" key="10">
    <source>
        <dbReference type="SAM" id="Phobius"/>
    </source>
</evidence>
<keyword evidence="5" id="KW-0809">Transit peptide</keyword>
<dbReference type="GO" id="GO:0050136">
    <property type="term" value="F:NADH dehydrogenase (quinone) (non-electrogenic) activity"/>
    <property type="evidence" value="ECO:0007669"/>
    <property type="project" value="UniProtKB-EC"/>
</dbReference>
<dbReference type="Pfam" id="PF07992">
    <property type="entry name" value="Pyr_redox_2"/>
    <property type="match status" value="1"/>
</dbReference>
<keyword evidence="4" id="KW-0274">FAD</keyword>
<keyword evidence="10" id="KW-0812">Transmembrane</keyword>
<evidence type="ECO:0000256" key="7">
    <source>
        <dbReference type="ARBA" id="ARBA00023027"/>
    </source>
</evidence>
<sequence>MHFVRGSVVVSRSLVTRSRFSIPASARKHAFNRSLSTTLIRREEQQNTVPQVEPLKPKRSKFRTFIRVLGGATLFSIVAGIGSFVYVTQAERHPGIQLPYDTEKKTIVILGSGWGATSLLKTIDTAEYNVVIISPKNYFLFTPLLPSVALGTLSAKAILQPTRYVARHKARTVTVIEAEAKEVDPFNKTVTFEDDTEIKGDVSHTTIPYDYLVYAVGAEVQTFGIPGVQEKACFMKELVDAEVMQRRFKDCIESAAFPGQDAAEIDRLLHIFVVGGGPTGIEVSGEIHDFLEDDLKAWYPELAGRIRISLVEALPSVLPMFSKQLIDYTESTFKESKIDILTKTMVKEVKDRSVVLQMPDKSIQEVPCGMVVWAGGNKGRKITQDLMAKYSSIQTNRRGLTVDDHLRMAGPDGSIFAIGDCTSTSYAPTAQVASQQGAYLARVFAQMAKKESLETKLNQLQQSVDLEGCNGNCQLDGSLAYIGSDKAIADLPFANGNIASAGVATYLFWRSAYLSTLFSLRNRTLVANDWLITKDLRPDSPLILERLRWESGPTSIPNPEEVIPTLQKAQLGDSRIVKNRLKLSSLGERACGILSVRDGGGMDWPCQVYGQTYLLLCREDVDSDDEEYEEVDSDGILYTMDIFLNQGLQHPMTVILELIECFDNQQPVLTLLLRHTHRWRSFTDLTQGYMKDNSLCIVITSPQFLCLGRIGH</sequence>
<keyword evidence="6" id="KW-0560">Oxidoreductase</keyword>
<evidence type="ECO:0000313" key="13">
    <source>
        <dbReference type="EMBL" id="KAE9402615.1"/>
    </source>
</evidence>
<proteinExistence type="inferred from homology"/>
<dbReference type="Pfam" id="PF22366">
    <property type="entry name" value="NDH2_C"/>
    <property type="match status" value="1"/>
</dbReference>
<comment type="similarity">
    <text evidence="1">Belongs to the NADH dehydrogenase family.</text>
</comment>
<evidence type="ECO:0000256" key="4">
    <source>
        <dbReference type="ARBA" id="ARBA00022827"/>
    </source>
</evidence>
<dbReference type="InterPro" id="IPR054585">
    <property type="entry name" value="NDH2-like_C"/>
</dbReference>
<protein>
    <recommendedName>
        <fullName evidence="2">NADH:ubiquinone reductase (non-electrogenic)</fullName>
        <ecNumber evidence="2">1.6.5.9</ecNumber>
    </recommendedName>
</protein>
<dbReference type="PANTHER" id="PTHR43706">
    <property type="entry name" value="NADH DEHYDROGENASE"/>
    <property type="match status" value="1"/>
</dbReference>
<keyword evidence="3" id="KW-0285">Flavoprotein</keyword>
<gene>
    <name evidence="13" type="ORF">BT96DRAFT_1017557</name>
</gene>
<organism evidence="13 14">
    <name type="scientific">Gymnopus androsaceus JB14</name>
    <dbReference type="NCBI Taxonomy" id="1447944"/>
    <lineage>
        <taxon>Eukaryota</taxon>
        <taxon>Fungi</taxon>
        <taxon>Dikarya</taxon>
        <taxon>Basidiomycota</taxon>
        <taxon>Agaricomycotina</taxon>
        <taxon>Agaricomycetes</taxon>
        <taxon>Agaricomycetidae</taxon>
        <taxon>Agaricales</taxon>
        <taxon>Marasmiineae</taxon>
        <taxon>Omphalotaceae</taxon>
        <taxon>Gymnopus</taxon>
    </lineage>
</organism>
<keyword evidence="10" id="KW-0472">Membrane</keyword>
<dbReference type="SUPFAM" id="SSF51905">
    <property type="entry name" value="FAD/NAD(P)-binding domain"/>
    <property type="match status" value="2"/>
</dbReference>
<evidence type="ECO:0000256" key="6">
    <source>
        <dbReference type="ARBA" id="ARBA00023002"/>
    </source>
</evidence>
<dbReference type="OrthoDB" id="3244603at2759"/>
<dbReference type="EC" id="1.6.5.9" evidence="2"/>
<comment type="catalytic activity">
    <reaction evidence="9">
        <text>a ubiquinone + NADH + H(+) = a ubiquinol + NAD(+)</text>
        <dbReference type="Rhea" id="RHEA:23152"/>
        <dbReference type="Rhea" id="RHEA-COMP:9565"/>
        <dbReference type="Rhea" id="RHEA-COMP:9566"/>
        <dbReference type="ChEBI" id="CHEBI:15378"/>
        <dbReference type="ChEBI" id="CHEBI:16389"/>
        <dbReference type="ChEBI" id="CHEBI:17976"/>
        <dbReference type="ChEBI" id="CHEBI:57540"/>
        <dbReference type="ChEBI" id="CHEBI:57945"/>
    </reaction>
</comment>
<evidence type="ECO:0000313" key="14">
    <source>
        <dbReference type="Proteomes" id="UP000799118"/>
    </source>
</evidence>